<keyword evidence="1 6" id="KW-0547">Nucleotide-binding</keyword>
<comment type="similarity">
    <text evidence="6">Belongs to the NnrD/CARKD family.</text>
</comment>
<comment type="caution">
    <text evidence="8">The sequence shown here is derived from an EMBL/GenBank/DDBJ whole genome shotgun (WGS) entry which is preliminary data.</text>
</comment>
<protein>
    <recommendedName>
        <fullName evidence="6">ADP-dependent (S)-NAD(P)H-hydrate dehydratase</fullName>
        <ecNumber evidence="6">4.2.1.136</ecNumber>
    </recommendedName>
    <alternativeName>
        <fullName evidence="6">ADP-dependent NAD(P)HX dehydratase</fullName>
    </alternativeName>
</protein>
<sequence length="307" mass="31314">MNGATPIDDAWLHAWPLPDAEKDGDKESRGRVLVVAGSREMPGAAVLAGTAALRAGAGKLVIATPQSAAQAVAGAVPEARVIALPEASDGAPTLFALPLLQPIAAQATAVVMGPGMIGRETTVALVQSLLPFLKEATVVLDALAMDAVAAVRRFGQPLILTPHAGEMAHLTGHGKEDLQEVPLAMATRWASQWNAYVALKGPDTAIAAPDGRTWLHCAHAPGLGTSGSGDVLAGLIAGLAARGAAPELAIAWGVALHARAGQALARRMGTVGYLARELPAEVPALMQALRASPGPAAATDAPDRRHR</sequence>
<comment type="function">
    <text evidence="6">Catalyzes the dehydration of the S-form of NAD(P)HX at the expense of ADP, which is converted to AMP. Together with NAD(P)HX epimerase, which catalyzes the epimerization of the S- and R-forms, the enzyme allows the repair of both epimers of NAD(P)HX, a damaged form of NAD(P)H that is a result of enzymatic or heat-dependent hydration.</text>
</comment>
<keyword evidence="3 6" id="KW-0521">NADP</keyword>
<feature type="binding site" evidence="6">
    <location>
        <position position="44"/>
    </location>
    <ligand>
        <name>(6S)-NADPHX</name>
        <dbReference type="ChEBI" id="CHEBI:64076"/>
    </ligand>
</feature>
<gene>
    <name evidence="6" type="primary">nnrD</name>
    <name evidence="8" type="ORF">IM787_05745</name>
</gene>
<dbReference type="EMBL" id="JADDIV010000002">
    <property type="protein sequence ID" value="MBE7367055.1"/>
    <property type="molecule type" value="Genomic_DNA"/>
</dbReference>
<evidence type="ECO:0000313" key="9">
    <source>
        <dbReference type="Proteomes" id="UP000806285"/>
    </source>
</evidence>
<feature type="domain" description="YjeF C-terminal" evidence="7">
    <location>
        <begin position="9"/>
        <end position="289"/>
    </location>
</feature>
<feature type="binding site" evidence="6">
    <location>
        <position position="229"/>
    </location>
    <ligand>
        <name>AMP</name>
        <dbReference type="ChEBI" id="CHEBI:456215"/>
    </ligand>
</feature>
<keyword evidence="4 6" id="KW-0520">NAD</keyword>
<feature type="binding site" evidence="6">
    <location>
        <begin position="200"/>
        <end position="204"/>
    </location>
    <ligand>
        <name>AMP</name>
        <dbReference type="ChEBI" id="CHEBI:456215"/>
    </ligand>
</feature>
<dbReference type="InterPro" id="IPR029056">
    <property type="entry name" value="Ribokinase-like"/>
</dbReference>
<organism evidence="8 9">
    <name type="scientific">Ramlibacter pallidus</name>
    <dbReference type="NCBI Taxonomy" id="2780087"/>
    <lineage>
        <taxon>Bacteria</taxon>
        <taxon>Pseudomonadati</taxon>
        <taxon>Pseudomonadota</taxon>
        <taxon>Betaproteobacteria</taxon>
        <taxon>Burkholderiales</taxon>
        <taxon>Comamonadaceae</taxon>
        <taxon>Ramlibacter</taxon>
    </lineage>
</organism>
<keyword evidence="2 6" id="KW-0067">ATP-binding</keyword>
<dbReference type="Pfam" id="PF01256">
    <property type="entry name" value="Carb_kinase"/>
    <property type="match status" value="1"/>
</dbReference>
<name>A0ABR9S0M8_9BURK</name>
<evidence type="ECO:0000256" key="2">
    <source>
        <dbReference type="ARBA" id="ARBA00022840"/>
    </source>
</evidence>
<dbReference type="RefSeq" id="WP_193675693.1">
    <property type="nucleotide sequence ID" value="NZ_JADDIV010000002.1"/>
</dbReference>
<comment type="catalytic activity">
    <reaction evidence="6">
        <text>(6S)-NADHX + ADP = AMP + phosphate + NADH + H(+)</text>
        <dbReference type="Rhea" id="RHEA:32223"/>
        <dbReference type="ChEBI" id="CHEBI:15378"/>
        <dbReference type="ChEBI" id="CHEBI:43474"/>
        <dbReference type="ChEBI" id="CHEBI:57945"/>
        <dbReference type="ChEBI" id="CHEBI:64074"/>
        <dbReference type="ChEBI" id="CHEBI:456215"/>
        <dbReference type="ChEBI" id="CHEBI:456216"/>
        <dbReference type="EC" id="4.2.1.136"/>
    </reaction>
</comment>
<keyword evidence="9" id="KW-1185">Reference proteome</keyword>
<comment type="subunit">
    <text evidence="6">Homotetramer.</text>
</comment>
<evidence type="ECO:0000256" key="3">
    <source>
        <dbReference type="ARBA" id="ARBA00022857"/>
    </source>
</evidence>
<comment type="catalytic activity">
    <reaction evidence="6">
        <text>(6S)-NADPHX + ADP = AMP + phosphate + NADPH + H(+)</text>
        <dbReference type="Rhea" id="RHEA:32235"/>
        <dbReference type="ChEBI" id="CHEBI:15378"/>
        <dbReference type="ChEBI" id="CHEBI:43474"/>
        <dbReference type="ChEBI" id="CHEBI:57783"/>
        <dbReference type="ChEBI" id="CHEBI:64076"/>
        <dbReference type="ChEBI" id="CHEBI:456215"/>
        <dbReference type="ChEBI" id="CHEBI:456216"/>
        <dbReference type="EC" id="4.2.1.136"/>
    </reaction>
</comment>
<dbReference type="Proteomes" id="UP000806285">
    <property type="component" value="Unassembled WGS sequence"/>
</dbReference>
<reference evidence="8 9" key="1">
    <citation type="submission" date="2020-10" db="EMBL/GenBank/DDBJ databases">
        <title>Ramlibacter sp. HM2 16S ribosomal RNA gene Genome sequencing and assembly.</title>
        <authorList>
            <person name="Kang M."/>
        </authorList>
    </citation>
    <scope>NUCLEOTIDE SEQUENCE [LARGE SCALE GENOMIC DNA]</scope>
    <source>
        <strain evidence="8 9">HM2</strain>
    </source>
</reference>
<dbReference type="PROSITE" id="PS51383">
    <property type="entry name" value="YJEF_C_3"/>
    <property type="match status" value="1"/>
</dbReference>
<dbReference type="NCBIfam" id="TIGR00196">
    <property type="entry name" value="yjeF_cterm"/>
    <property type="match status" value="1"/>
</dbReference>
<evidence type="ECO:0000256" key="5">
    <source>
        <dbReference type="ARBA" id="ARBA00023239"/>
    </source>
</evidence>
<evidence type="ECO:0000259" key="7">
    <source>
        <dbReference type="PROSITE" id="PS51383"/>
    </source>
</evidence>
<evidence type="ECO:0000256" key="6">
    <source>
        <dbReference type="HAMAP-Rule" id="MF_01965"/>
    </source>
</evidence>
<dbReference type="EC" id="4.2.1.136" evidence="6"/>
<evidence type="ECO:0000256" key="1">
    <source>
        <dbReference type="ARBA" id="ARBA00022741"/>
    </source>
</evidence>
<dbReference type="Gene3D" id="3.40.1190.20">
    <property type="match status" value="1"/>
</dbReference>
<feature type="binding site" evidence="6">
    <location>
        <position position="230"/>
    </location>
    <ligand>
        <name>(6S)-NADPHX</name>
        <dbReference type="ChEBI" id="CHEBI:64076"/>
    </ligand>
</feature>
<dbReference type="SUPFAM" id="SSF53613">
    <property type="entry name" value="Ribokinase-like"/>
    <property type="match status" value="1"/>
</dbReference>
<dbReference type="HAMAP" id="MF_01965">
    <property type="entry name" value="NADHX_dehydratase"/>
    <property type="match status" value="1"/>
</dbReference>
<dbReference type="InterPro" id="IPR000631">
    <property type="entry name" value="CARKD"/>
</dbReference>
<feature type="binding site" evidence="6">
    <location>
        <position position="163"/>
    </location>
    <ligand>
        <name>(6S)-NADPHX</name>
        <dbReference type="ChEBI" id="CHEBI:64076"/>
    </ligand>
</feature>
<accession>A0ABR9S0M8</accession>
<dbReference type="PANTHER" id="PTHR12592">
    <property type="entry name" value="ATP-DEPENDENT (S)-NAD(P)H-HYDRATE DEHYDRATASE FAMILY MEMBER"/>
    <property type="match status" value="1"/>
</dbReference>
<evidence type="ECO:0000256" key="4">
    <source>
        <dbReference type="ARBA" id="ARBA00023027"/>
    </source>
</evidence>
<feature type="binding site" evidence="6">
    <location>
        <position position="115"/>
    </location>
    <ligand>
        <name>(6S)-NADPHX</name>
        <dbReference type="ChEBI" id="CHEBI:64076"/>
    </ligand>
</feature>
<comment type="cofactor">
    <cofactor evidence="6">
        <name>Mg(2+)</name>
        <dbReference type="ChEBI" id="CHEBI:18420"/>
    </cofactor>
</comment>
<keyword evidence="5 6" id="KW-0456">Lyase</keyword>
<evidence type="ECO:0000313" key="8">
    <source>
        <dbReference type="EMBL" id="MBE7367055.1"/>
    </source>
</evidence>
<dbReference type="PANTHER" id="PTHR12592:SF0">
    <property type="entry name" value="ATP-DEPENDENT (S)-NAD(P)H-HYDRATE DEHYDRATASE"/>
    <property type="match status" value="1"/>
</dbReference>
<dbReference type="CDD" id="cd01171">
    <property type="entry name" value="YXKO-related"/>
    <property type="match status" value="1"/>
</dbReference>
<proteinExistence type="inferred from homology"/>